<organism evidence="5 6">
    <name type="scientific">Leptospira kemamanensis</name>
    <dbReference type="NCBI Taxonomy" id="2484942"/>
    <lineage>
        <taxon>Bacteria</taxon>
        <taxon>Pseudomonadati</taxon>
        <taxon>Spirochaetota</taxon>
        <taxon>Spirochaetia</taxon>
        <taxon>Leptospirales</taxon>
        <taxon>Leptospiraceae</taxon>
        <taxon>Leptospira</taxon>
    </lineage>
</organism>
<sequence>MIKKLLLLLVVSFSQIEASPNLDVSLQKDPKSNLSLDSNTSDPKSFWYFLDEDLEESDIQSLTEENFLNYNWKRLKIPGNLPPEIDPSSKQRTIVLAKWIEFHEDPKIQYSFRLGIINDRDETYLNGNLIGKTGEWNSELPQNYDKVRIYPIPNHFIQSGKKNLLLIKIQLYFEHSGGIEQDETLLGPSKEIQTRFDKDEFIKLIFLTVYVTVGSYFLFLFLRRRKDRENLFFSLFAFSFVLYNFLRNQLKYELGISFLTMKKSEYLVILLLVPFMYHFLRTLFKEKYGLLGKILDGIQGLVFVFFLFSNQIQTSNYLLSNLIQPTWLIYVVLIFSILFRNWKKKEKKAIYITLGLIFVLIAAIIDTATNRNFWVFPRIMGYAFLFFNVSLAIILANSFVKLNEQVEDLNRNLEKKVKDRTLALNESLNQLQNLKEKQDGDYFLTSLLIQPLARIENKIPELTIESYVNQNKKFHFRGKTGEIGGDICIAGSIHLESGEYTVFANADAMGKSIQGAGGALVLGVVFQAVLSRSKSSYTKRRPPELWLKDLYVELQSVFASFDGSMLSSVVLGMVGQNGFVYYINAEHPWSILYRDGVASFIETELSMRKLGFPKNNSQFQIKTLSLFDGDVLLIGSDGRDDIGLVQTSGERVINEDETLILRFVERSEANLSPLVKEIEENGEITDDISFLRIVYHSEREKNTISEEIRSQFIKIQTKTKQGEIDSALEELLRLIEQYPHPNFHSFAGKIYFQKKLWEKAKYHLKLAVQQNPAKETLFYMIAKAEFQLGKIEEAILWSERYFLRNKENKQNTKLFFHLLDITENHDKKSFYLEFVNHEENIESREFRVKSDTHRRR</sequence>
<feature type="transmembrane region" description="Helical" evidence="2">
    <location>
        <begin position="291"/>
        <end position="310"/>
    </location>
</feature>
<dbReference type="OrthoDB" id="343086at2"/>
<feature type="coiled-coil region" evidence="1">
    <location>
        <begin position="396"/>
        <end position="437"/>
    </location>
</feature>
<keyword evidence="2" id="KW-0472">Membrane</keyword>
<evidence type="ECO:0000313" key="5">
    <source>
        <dbReference type="EMBL" id="TGL54973.1"/>
    </source>
</evidence>
<feature type="transmembrane region" description="Helical" evidence="2">
    <location>
        <begin position="229"/>
        <end position="246"/>
    </location>
</feature>
<dbReference type="AlphaFoldDB" id="A0A4R9JUF2"/>
<evidence type="ECO:0000256" key="1">
    <source>
        <dbReference type="SAM" id="Coils"/>
    </source>
</evidence>
<dbReference type="InterPro" id="IPR036457">
    <property type="entry name" value="PPM-type-like_dom_sf"/>
</dbReference>
<dbReference type="Pfam" id="PF07695">
    <property type="entry name" value="7TMR-DISM_7TM"/>
    <property type="match status" value="1"/>
</dbReference>
<evidence type="ECO:0000256" key="2">
    <source>
        <dbReference type="SAM" id="Phobius"/>
    </source>
</evidence>
<feature type="domain" description="7TM-DISM receptor extracellular" evidence="4">
    <location>
        <begin position="200"/>
        <end position="396"/>
    </location>
</feature>
<feature type="transmembrane region" description="Helical" evidence="2">
    <location>
        <begin position="322"/>
        <end position="342"/>
    </location>
</feature>
<keyword evidence="2" id="KW-0812">Transmembrane</keyword>
<dbReference type="InterPro" id="IPR001932">
    <property type="entry name" value="PPM-type_phosphatase-like_dom"/>
</dbReference>
<feature type="domain" description="PPM-type phosphatase" evidence="3">
    <location>
        <begin position="498"/>
        <end position="693"/>
    </location>
</feature>
<dbReference type="Gene3D" id="3.60.40.10">
    <property type="entry name" value="PPM-type phosphatase domain"/>
    <property type="match status" value="1"/>
</dbReference>
<comment type="caution">
    <text evidence="5">The sequence shown here is derived from an EMBL/GenBank/DDBJ whole genome shotgun (WGS) entry which is preliminary data.</text>
</comment>
<keyword evidence="6" id="KW-1185">Reference proteome</keyword>
<feature type="transmembrane region" description="Helical" evidence="2">
    <location>
        <begin position="379"/>
        <end position="400"/>
    </location>
</feature>
<dbReference type="SUPFAM" id="SSF81606">
    <property type="entry name" value="PP2C-like"/>
    <property type="match status" value="1"/>
</dbReference>
<dbReference type="Proteomes" id="UP000297609">
    <property type="component" value="Unassembled WGS sequence"/>
</dbReference>
<feature type="transmembrane region" description="Helical" evidence="2">
    <location>
        <begin position="266"/>
        <end position="284"/>
    </location>
</feature>
<dbReference type="SUPFAM" id="SSF48452">
    <property type="entry name" value="TPR-like"/>
    <property type="match status" value="1"/>
</dbReference>
<evidence type="ECO:0000259" key="4">
    <source>
        <dbReference type="Pfam" id="PF07695"/>
    </source>
</evidence>
<feature type="transmembrane region" description="Helical" evidence="2">
    <location>
        <begin position="201"/>
        <end position="222"/>
    </location>
</feature>
<keyword evidence="1" id="KW-0175">Coiled coil</keyword>
<dbReference type="InterPro" id="IPR011623">
    <property type="entry name" value="7TMR_DISM_rcpt_extracell_dom1"/>
</dbReference>
<name>A0A4R9JUF2_9LEPT</name>
<evidence type="ECO:0000259" key="3">
    <source>
        <dbReference type="Pfam" id="PF07228"/>
    </source>
</evidence>
<dbReference type="InterPro" id="IPR011990">
    <property type="entry name" value="TPR-like_helical_dom_sf"/>
</dbReference>
<dbReference type="RefSeq" id="WP_135618071.1">
    <property type="nucleotide sequence ID" value="NZ_RQGG01000013.1"/>
</dbReference>
<keyword evidence="2" id="KW-1133">Transmembrane helix</keyword>
<feature type="transmembrane region" description="Helical" evidence="2">
    <location>
        <begin position="349"/>
        <end position="367"/>
    </location>
</feature>
<dbReference type="EMBL" id="RQGG01000013">
    <property type="protein sequence ID" value="TGL54973.1"/>
    <property type="molecule type" value="Genomic_DNA"/>
</dbReference>
<proteinExistence type="predicted"/>
<protein>
    <submittedName>
        <fullName evidence="5">Stage II sporulation protein E</fullName>
    </submittedName>
</protein>
<dbReference type="Gene3D" id="1.25.40.10">
    <property type="entry name" value="Tetratricopeptide repeat domain"/>
    <property type="match status" value="1"/>
</dbReference>
<evidence type="ECO:0000313" key="6">
    <source>
        <dbReference type="Proteomes" id="UP000297609"/>
    </source>
</evidence>
<reference evidence="5" key="1">
    <citation type="journal article" date="2019" name="PLoS Negl. Trop. Dis.">
        <title>Revisiting the worldwide diversity of Leptospira species in the environment.</title>
        <authorList>
            <person name="Vincent A.T."/>
            <person name="Schiettekatte O."/>
            <person name="Bourhy P."/>
            <person name="Veyrier F.J."/>
            <person name="Picardeau M."/>
        </authorList>
    </citation>
    <scope>NUCLEOTIDE SEQUENCE [LARGE SCALE GENOMIC DNA]</scope>
    <source>
        <strain evidence="5">201702454</strain>
    </source>
</reference>
<accession>A0A4R9JUF2</accession>
<gene>
    <name evidence="5" type="ORF">EHQ59_05020</name>
</gene>
<dbReference type="Pfam" id="PF07228">
    <property type="entry name" value="SpoIIE"/>
    <property type="match status" value="1"/>
</dbReference>